<proteinExistence type="predicted"/>
<dbReference type="InterPro" id="IPR021354">
    <property type="entry name" value="DUF2975"/>
</dbReference>
<name>A0A4R9C1C4_9FIRM</name>
<dbReference type="Proteomes" id="UP000297454">
    <property type="component" value="Unassembled WGS sequence"/>
</dbReference>
<organism evidence="2 3">
    <name type="scientific">Helcococcus ovis</name>
    <dbReference type="NCBI Taxonomy" id="72026"/>
    <lineage>
        <taxon>Bacteria</taxon>
        <taxon>Bacillati</taxon>
        <taxon>Bacillota</taxon>
        <taxon>Tissierellia</taxon>
        <taxon>Tissierellales</taxon>
        <taxon>Peptoniphilaceae</taxon>
        <taxon>Helcococcus</taxon>
    </lineage>
</organism>
<protein>
    <submittedName>
        <fullName evidence="2">DUF2975 domain-containing protein</fullName>
    </submittedName>
</protein>
<gene>
    <name evidence="2" type="ORF">EQF91_04155</name>
</gene>
<dbReference type="AlphaFoldDB" id="A0A4R9C1C4"/>
<reference evidence="2 3" key="1">
    <citation type="submission" date="2019-01" db="EMBL/GenBank/DDBJ databases">
        <title>Draft Genome Sequences of Helcococcus ovis Strains Isolated from the Uterus and Vagina of Dairy Cows with Metritis.</title>
        <authorList>
            <person name="Cunha F."/>
            <person name="Jeon S.J."/>
            <person name="Kutzer P."/>
            <person name="Galvao K.N."/>
        </authorList>
    </citation>
    <scope>NUCLEOTIDE SEQUENCE [LARGE SCALE GENOMIC DNA]</scope>
    <source>
        <strain evidence="2 3">KG-37</strain>
    </source>
</reference>
<evidence type="ECO:0000256" key="1">
    <source>
        <dbReference type="SAM" id="Phobius"/>
    </source>
</evidence>
<evidence type="ECO:0000313" key="2">
    <source>
        <dbReference type="EMBL" id="TFF66292.1"/>
    </source>
</evidence>
<dbReference type="RefSeq" id="WP_134711267.1">
    <property type="nucleotide sequence ID" value="NZ_CP119081.1"/>
</dbReference>
<keyword evidence="1" id="KW-0812">Transmembrane</keyword>
<dbReference type="OrthoDB" id="1701836at2"/>
<dbReference type="EMBL" id="SCFR01000011">
    <property type="protein sequence ID" value="TFF66292.1"/>
    <property type="molecule type" value="Genomic_DNA"/>
</dbReference>
<feature type="transmembrane region" description="Helical" evidence="1">
    <location>
        <begin position="22"/>
        <end position="44"/>
    </location>
</feature>
<keyword evidence="1" id="KW-0472">Membrane</keyword>
<feature type="transmembrane region" description="Helical" evidence="1">
    <location>
        <begin position="56"/>
        <end position="75"/>
    </location>
</feature>
<feature type="transmembrane region" description="Helical" evidence="1">
    <location>
        <begin position="106"/>
        <end position="125"/>
    </location>
</feature>
<sequence length="169" mass="19560">MDIQGKTFIDYKMKKSLLNIKYLAYLFIILVLFSGVGISTYFGYNSILRDKSNQSMIIIWLAIIYFVSFMVIIGIKDVLKMLDNLQKGNVFTHENAKIIRIIDKKILFTLLFSVIVNIVMTLAEMHNFQFLIIWILFIFFLLAGHILVNPLALLVEKSADLQLEMDLTI</sequence>
<comment type="caution">
    <text evidence="2">The sequence shown here is derived from an EMBL/GenBank/DDBJ whole genome shotgun (WGS) entry which is preliminary data.</text>
</comment>
<feature type="transmembrane region" description="Helical" evidence="1">
    <location>
        <begin position="131"/>
        <end position="155"/>
    </location>
</feature>
<keyword evidence="1" id="KW-1133">Transmembrane helix</keyword>
<accession>A0A4R9C1C4</accession>
<dbReference type="GeneID" id="97030217"/>
<keyword evidence="3" id="KW-1185">Reference proteome</keyword>
<dbReference type="Pfam" id="PF11188">
    <property type="entry name" value="DUF2975"/>
    <property type="match status" value="1"/>
</dbReference>
<evidence type="ECO:0000313" key="3">
    <source>
        <dbReference type="Proteomes" id="UP000297454"/>
    </source>
</evidence>